<evidence type="ECO:0000313" key="3">
    <source>
        <dbReference type="Proteomes" id="UP000065261"/>
    </source>
</evidence>
<feature type="transmembrane region" description="Helical" evidence="1">
    <location>
        <begin position="7"/>
        <end position="30"/>
    </location>
</feature>
<gene>
    <name evidence="2" type="ORF">PTRA_b0039</name>
</gene>
<dbReference type="PATRIC" id="fig|1315283.4.peg.3171"/>
<dbReference type="EMBL" id="CP011035">
    <property type="protein sequence ID" value="ALS34581.1"/>
    <property type="molecule type" value="Genomic_DNA"/>
</dbReference>
<evidence type="ECO:0000256" key="1">
    <source>
        <dbReference type="SAM" id="Phobius"/>
    </source>
</evidence>
<accession>A0A0U2VMF7</accession>
<dbReference type="AlphaFoldDB" id="A0A0U2VMF7"/>
<keyword evidence="1" id="KW-0472">Membrane</keyword>
<keyword evidence="1" id="KW-1133">Transmembrane helix</keyword>
<feature type="transmembrane region" description="Helical" evidence="1">
    <location>
        <begin position="36"/>
        <end position="54"/>
    </location>
</feature>
<dbReference type="Proteomes" id="UP000065261">
    <property type="component" value="Chromosome II"/>
</dbReference>
<evidence type="ECO:0000313" key="2">
    <source>
        <dbReference type="EMBL" id="ALS34581.1"/>
    </source>
</evidence>
<proteinExistence type="predicted"/>
<keyword evidence="1" id="KW-0812">Transmembrane</keyword>
<sequence>MNDQGGYGALLFCGYMSLSALIIMVFYNFITQFVKVFSVLNLVITALTTLFLVLN</sequence>
<organism evidence="2">
    <name type="scientific">Pseudoalteromonas translucida KMM 520</name>
    <dbReference type="NCBI Taxonomy" id="1315283"/>
    <lineage>
        <taxon>Bacteria</taxon>
        <taxon>Pseudomonadati</taxon>
        <taxon>Pseudomonadota</taxon>
        <taxon>Gammaproteobacteria</taxon>
        <taxon>Alteromonadales</taxon>
        <taxon>Pseudoalteromonadaceae</taxon>
        <taxon>Pseudoalteromonas</taxon>
    </lineage>
</organism>
<reference evidence="2 3" key="1">
    <citation type="submission" date="2015-03" db="EMBL/GenBank/DDBJ databases">
        <authorList>
            <person name="Murphy D."/>
        </authorList>
    </citation>
    <scope>NUCLEOTIDE SEQUENCE [LARGE SCALE GENOMIC DNA]</scope>
    <source>
        <strain evidence="2 3">KMM 520</strain>
    </source>
</reference>
<protein>
    <submittedName>
        <fullName evidence="2">Uncharacterized protein</fullName>
    </submittedName>
</protein>
<dbReference type="KEGG" id="ptn:PTRA_b0039"/>
<name>A0A0U2VMF7_9GAMM</name>